<name>A0A3N4J7U3_9PEZI</name>
<dbReference type="AlphaFoldDB" id="A0A3N4J7U3"/>
<protein>
    <submittedName>
        <fullName evidence="2">Uncharacterized protein</fullName>
    </submittedName>
</protein>
<gene>
    <name evidence="2" type="ORF">L873DRAFT_1793046</name>
</gene>
<proteinExistence type="predicted"/>
<dbReference type="EMBL" id="ML120439">
    <property type="protein sequence ID" value="RPA94255.1"/>
    <property type="molecule type" value="Genomic_DNA"/>
</dbReference>
<feature type="compositionally biased region" description="Pro residues" evidence="1">
    <location>
        <begin position="70"/>
        <end position="79"/>
    </location>
</feature>
<feature type="compositionally biased region" description="Polar residues" evidence="1">
    <location>
        <begin position="49"/>
        <end position="69"/>
    </location>
</feature>
<accession>A0A3N4J7U3</accession>
<dbReference type="Proteomes" id="UP000276215">
    <property type="component" value="Unassembled WGS sequence"/>
</dbReference>
<evidence type="ECO:0000256" key="1">
    <source>
        <dbReference type="SAM" id="MobiDB-lite"/>
    </source>
</evidence>
<reference evidence="2 3" key="1">
    <citation type="journal article" date="2018" name="Nat. Ecol. Evol.">
        <title>Pezizomycetes genomes reveal the molecular basis of ectomycorrhizal truffle lifestyle.</title>
        <authorList>
            <person name="Murat C."/>
            <person name="Payen T."/>
            <person name="Noel B."/>
            <person name="Kuo A."/>
            <person name="Morin E."/>
            <person name="Chen J."/>
            <person name="Kohler A."/>
            <person name="Krizsan K."/>
            <person name="Balestrini R."/>
            <person name="Da Silva C."/>
            <person name="Montanini B."/>
            <person name="Hainaut M."/>
            <person name="Levati E."/>
            <person name="Barry K.W."/>
            <person name="Belfiori B."/>
            <person name="Cichocki N."/>
            <person name="Clum A."/>
            <person name="Dockter R.B."/>
            <person name="Fauchery L."/>
            <person name="Guy J."/>
            <person name="Iotti M."/>
            <person name="Le Tacon F."/>
            <person name="Lindquist E.A."/>
            <person name="Lipzen A."/>
            <person name="Malagnac F."/>
            <person name="Mello A."/>
            <person name="Molinier V."/>
            <person name="Miyauchi S."/>
            <person name="Poulain J."/>
            <person name="Riccioni C."/>
            <person name="Rubini A."/>
            <person name="Sitrit Y."/>
            <person name="Splivallo R."/>
            <person name="Traeger S."/>
            <person name="Wang M."/>
            <person name="Zifcakova L."/>
            <person name="Wipf D."/>
            <person name="Zambonelli A."/>
            <person name="Paolocci F."/>
            <person name="Nowrousian M."/>
            <person name="Ottonello S."/>
            <person name="Baldrian P."/>
            <person name="Spatafora J.W."/>
            <person name="Henrissat B."/>
            <person name="Nagy L.G."/>
            <person name="Aury J.M."/>
            <person name="Wincker P."/>
            <person name="Grigoriev I.V."/>
            <person name="Bonfante P."/>
            <person name="Martin F.M."/>
        </authorList>
    </citation>
    <scope>NUCLEOTIDE SEQUENCE [LARGE SCALE GENOMIC DNA]</scope>
    <source>
        <strain evidence="2 3">120613-1</strain>
    </source>
</reference>
<organism evidence="2 3">
    <name type="scientific">Choiromyces venosus 120613-1</name>
    <dbReference type="NCBI Taxonomy" id="1336337"/>
    <lineage>
        <taxon>Eukaryota</taxon>
        <taxon>Fungi</taxon>
        <taxon>Dikarya</taxon>
        <taxon>Ascomycota</taxon>
        <taxon>Pezizomycotina</taxon>
        <taxon>Pezizomycetes</taxon>
        <taxon>Pezizales</taxon>
        <taxon>Tuberaceae</taxon>
        <taxon>Choiromyces</taxon>
    </lineage>
</organism>
<evidence type="ECO:0000313" key="2">
    <source>
        <dbReference type="EMBL" id="RPA94255.1"/>
    </source>
</evidence>
<keyword evidence="3" id="KW-1185">Reference proteome</keyword>
<sequence length="143" mass="15630">MQLTYYPPLLLPSLGALAAPNPPTPTTSANLPNRDYNPEHHTRRHTHSQHPAPTSNNKPTPIKHLQTSPKPNPAKTPPEIPRRGRHQRFPDRNLRAAHLRQPQKHGRADFIQVLSVSAVILAPAGRAGQGCEGLCAARGGARE</sequence>
<evidence type="ECO:0000313" key="3">
    <source>
        <dbReference type="Proteomes" id="UP000276215"/>
    </source>
</evidence>
<feature type="region of interest" description="Disordered" evidence="1">
    <location>
        <begin position="13"/>
        <end position="93"/>
    </location>
</feature>